<keyword evidence="2" id="KW-1133">Transmembrane helix</keyword>
<dbReference type="Pfam" id="PF13424">
    <property type="entry name" value="TPR_12"/>
    <property type="match status" value="2"/>
</dbReference>
<dbReference type="PROSITE" id="PS50005">
    <property type="entry name" value="TPR"/>
    <property type="match status" value="2"/>
</dbReference>
<feature type="repeat" description="TPR" evidence="1">
    <location>
        <begin position="192"/>
        <end position="225"/>
    </location>
</feature>
<dbReference type="SMART" id="SM00421">
    <property type="entry name" value="HTH_LUXR"/>
    <property type="match status" value="1"/>
</dbReference>
<evidence type="ECO:0000313" key="5">
    <source>
        <dbReference type="Proteomes" id="UP000484164"/>
    </source>
</evidence>
<dbReference type="SUPFAM" id="SSF48452">
    <property type="entry name" value="TPR-like"/>
    <property type="match status" value="1"/>
</dbReference>
<dbReference type="Gene3D" id="1.10.10.10">
    <property type="entry name" value="Winged helix-like DNA-binding domain superfamily/Winged helix DNA-binding domain"/>
    <property type="match status" value="1"/>
</dbReference>
<dbReference type="PANTHER" id="PTHR10098">
    <property type="entry name" value="RAPSYN-RELATED"/>
    <property type="match status" value="1"/>
</dbReference>
<keyword evidence="1" id="KW-0802">TPR repeat</keyword>
<dbReference type="Proteomes" id="UP000484164">
    <property type="component" value="Unassembled WGS sequence"/>
</dbReference>
<organism evidence="4 5">
    <name type="scientific">Phaeocystidibacter marisrubri</name>
    <dbReference type="NCBI Taxonomy" id="1577780"/>
    <lineage>
        <taxon>Bacteria</taxon>
        <taxon>Pseudomonadati</taxon>
        <taxon>Bacteroidota</taxon>
        <taxon>Flavobacteriia</taxon>
        <taxon>Flavobacteriales</taxon>
        <taxon>Phaeocystidibacteraceae</taxon>
        <taxon>Phaeocystidibacter</taxon>
    </lineage>
</organism>
<dbReference type="GO" id="GO:0006355">
    <property type="term" value="P:regulation of DNA-templated transcription"/>
    <property type="evidence" value="ECO:0007669"/>
    <property type="project" value="InterPro"/>
</dbReference>
<accession>A0A6L3ZEL9</accession>
<feature type="repeat" description="TPR" evidence="1">
    <location>
        <begin position="231"/>
        <end position="264"/>
    </location>
</feature>
<evidence type="ECO:0000256" key="2">
    <source>
        <dbReference type="SAM" id="Phobius"/>
    </source>
</evidence>
<dbReference type="InterPro" id="IPR011990">
    <property type="entry name" value="TPR-like_helical_dom_sf"/>
</dbReference>
<gene>
    <name evidence="4" type="ORF">F8C82_11335</name>
</gene>
<feature type="domain" description="HTH luxR-type" evidence="3">
    <location>
        <begin position="483"/>
        <end position="540"/>
    </location>
</feature>
<dbReference type="Gene3D" id="1.25.40.10">
    <property type="entry name" value="Tetratricopeptide repeat domain"/>
    <property type="match status" value="2"/>
</dbReference>
<dbReference type="OrthoDB" id="1090267at2"/>
<feature type="transmembrane region" description="Helical" evidence="2">
    <location>
        <begin position="346"/>
        <end position="364"/>
    </location>
</feature>
<dbReference type="RefSeq" id="WP_151693698.1">
    <property type="nucleotide sequence ID" value="NZ_BMGX01000001.1"/>
</dbReference>
<comment type="caution">
    <text evidence="4">The sequence shown here is derived from an EMBL/GenBank/DDBJ whole genome shotgun (WGS) entry which is preliminary data.</text>
</comment>
<dbReference type="SUPFAM" id="SSF46894">
    <property type="entry name" value="C-terminal effector domain of the bipartite response regulators"/>
    <property type="match status" value="1"/>
</dbReference>
<dbReference type="InterPro" id="IPR016032">
    <property type="entry name" value="Sig_transdc_resp-reg_C-effctor"/>
</dbReference>
<evidence type="ECO:0000256" key="1">
    <source>
        <dbReference type="PROSITE-ProRule" id="PRU00339"/>
    </source>
</evidence>
<evidence type="ECO:0000313" key="4">
    <source>
        <dbReference type="EMBL" id="KAB2816271.1"/>
    </source>
</evidence>
<dbReference type="InterPro" id="IPR000792">
    <property type="entry name" value="Tscrpt_reg_LuxR_C"/>
</dbReference>
<dbReference type="SMART" id="SM00028">
    <property type="entry name" value="TPR"/>
    <property type="match status" value="4"/>
</dbReference>
<dbReference type="AlphaFoldDB" id="A0A6L3ZEL9"/>
<keyword evidence="2" id="KW-0812">Transmembrane</keyword>
<dbReference type="EMBL" id="WBVQ01000002">
    <property type="protein sequence ID" value="KAB2816271.1"/>
    <property type="molecule type" value="Genomic_DNA"/>
</dbReference>
<dbReference type="InterPro" id="IPR036388">
    <property type="entry name" value="WH-like_DNA-bd_sf"/>
</dbReference>
<name>A0A6L3ZEL9_9FLAO</name>
<dbReference type="GO" id="GO:0003677">
    <property type="term" value="F:DNA binding"/>
    <property type="evidence" value="ECO:0007669"/>
    <property type="project" value="InterPro"/>
</dbReference>
<reference evidence="4 5" key="1">
    <citation type="submission" date="2019-10" db="EMBL/GenBank/DDBJ databases">
        <title>Genome sequence of Phaeocystidibacter marisrubri JCM30614 (type strain).</title>
        <authorList>
            <person name="Bowman J.P."/>
        </authorList>
    </citation>
    <scope>NUCLEOTIDE SEQUENCE [LARGE SCALE GENOMIC DNA]</scope>
    <source>
        <strain evidence="4 5">JCM 30614</strain>
    </source>
</reference>
<keyword evidence="2" id="KW-0472">Membrane</keyword>
<evidence type="ECO:0000259" key="3">
    <source>
        <dbReference type="SMART" id="SM00421"/>
    </source>
</evidence>
<protein>
    <submittedName>
        <fullName evidence="4">Tetratricopeptide repeat protein</fullName>
    </submittedName>
</protein>
<proteinExistence type="predicted"/>
<keyword evidence="5" id="KW-1185">Reference proteome</keyword>
<sequence>MPLSLPTHFQKITPLLTLFVLSLSVYSQSDYREVEREGFSEAMDSLIVESIEQLTDSISITDPQVAPLQQLRLYKKLSELYFENELFSEALKMVNLALDFQKGELKTHPIFIDFYLLAGKIELISRNLDAVISNADKAIELSIATKQPSLHAAGLALKGEAFEKTGDAEKSLQLQNKSLAIYLELNDTLGIATVYSHLGSVYEDLREEESALKYFLKSYELIAHTENELVPNVLNNLGDGYGRTKQYAESIAHYQAALQVAEQTHNLRELNASHEDISEILYESGDYEGAYKHLELAYLLEGQINELQNRRQINVLNAVHDTKERDSQIKLLQKKDDLNSIRQRTLLISIGALILLVVLYFLYLKKQQRTQIELREYREKLLSSEIEKQKIEESNLRLNIRSKTKALSSYSLHLSQKNNLLSDISHTLTELMRKLSVENRPHIKTLIKKIDHNIKSDSEWDDFKVYFEQIHPEFIQNLGKVASQPLTPADIRIAMLIRLNLTSKEIASILRVSPDSVRVSRHRLRKKLAIDHESSLVGFLAEI</sequence>
<dbReference type="InterPro" id="IPR019734">
    <property type="entry name" value="TPR_rpt"/>
</dbReference>